<dbReference type="Pfam" id="PF16870">
    <property type="entry name" value="OxoGdeHyase_C"/>
    <property type="match status" value="1"/>
</dbReference>
<comment type="catalytic activity">
    <reaction evidence="22">
        <text>N(6)-[(R)-lipoyl]-L-lysyl-[protein] + 2-oxoglutarate + H(+) = N(6)-[(R)-S(8)-succinyldihydrolipoyl]-L-lysyl-[protein] + CO2</text>
        <dbReference type="Rhea" id="RHEA:12188"/>
        <dbReference type="Rhea" id="RHEA-COMP:10474"/>
        <dbReference type="Rhea" id="RHEA-COMP:20092"/>
        <dbReference type="ChEBI" id="CHEBI:15378"/>
        <dbReference type="ChEBI" id="CHEBI:16526"/>
        <dbReference type="ChEBI" id="CHEBI:16810"/>
        <dbReference type="ChEBI" id="CHEBI:83099"/>
        <dbReference type="ChEBI" id="CHEBI:83120"/>
        <dbReference type="EC" id="1.2.4.2"/>
    </reaction>
    <physiologicalReaction direction="left-to-right" evidence="22">
        <dbReference type="Rhea" id="RHEA:12189"/>
    </physiologicalReaction>
</comment>
<proteinExistence type="inferred from homology"/>
<dbReference type="NCBIfam" id="TIGR00239">
    <property type="entry name" value="2oxo_dh_E1"/>
    <property type="match status" value="1"/>
</dbReference>
<dbReference type="GO" id="GO:0030976">
    <property type="term" value="F:thiamine pyrophosphate binding"/>
    <property type="evidence" value="ECO:0007669"/>
    <property type="project" value="InterPro"/>
</dbReference>
<dbReference type="InterPro" id="IPR031717">
    <property type="entry name" value="ODO-1/KGD_C"/>
</dbReference>
<evidence type="ECO:0000313" key="24">
    <source>
        <dbReference type="Ensembl" id="ENSONIP00000014464.2"/>
    </source>
</evidence>
<evidence type="ECO:0000256" key="21">
    <source>
        <dbReference type="ARBA" id="ARBA00042799"/>
    </source>
</evidence>
<dbReference type="FunFam" id="3.40.50.11610:FF:000003">
    <property type="entry name" value="2-oxoglutarate dehydrogenase, isoform X4"/>
    <property type="match status" value="1"/>
</dbReference>
<evidence type="ECO:0000256" key="1">
    <source>
        <dbReference type="ARBA" id="ARBA00001946"/>
    </source>
</evidence>
<dbReference type="GO" id="GO:0006096">
    <property type="term" value="P:glycolytic process"/>
    <property type="evidence" value="ECO:0007669"/>
    <property type="project" value="UniProtKB-KW"/>
</dbReference>
<keyword evidence="25" id="KW-1185">Reference proteome</keyword>
<keyword evidence="16" id="KW-0324">Glycolysis</keyword>
<evidence type="ECO:0000256" key="2">
    <source>
        <dbReference type="ARBA" id="ARBA00001964"/>
    </source>
</evidence>
<dbReference type="FunFam" id="3.40.50.970:FF:000002">
    <property type="entry name" value="2-oxoglutarate dehydrogenase, E1 component"/>
    <property type="match status" value="1"/>
</dbReference>
<comment type="cofactor">
    <cofactor evidence="2">
        <name>thiamine diphosphate</name>
        <dbReference type="ChEBI" id="CHEBI:58937"/>
    </cofactor>
</comment>
<evidence type="ECO:0000256" key="12">
    <source>
        <dbReference type="ARBA" id="ARBA00022946"/>
    </source>
</evidence>
<keyword evidence="10" id="KW-0460">Magnesium</keyword>
<dbReference type="GeneTree" id="ENSGT00950000183125"/>
<dbReference type="Gene3D" id="3.40.50.12470">
    <property type="match status" value="1"/>
</dbReference>
<evidence type="ECO:0000256" key="13">
    <source>
        <dbReference type="ARBA" id="ARBA00023002"/>
    </source>
</evidence>
<dbReference type="NCBIfam" id="NF006914">
    <property type="entry name" value="PRK09404.1"/>
    <property type="match status" value="1"/>
</dbReference>
<evidence type="ECO:0000256" key="3">
    <source>
        <dbReference type="ARBA" id="ARBA00004123"/>
    </source>
</evidence>
<dbReference type="InterPro" id="IPR011603">
    <property type="entry name" value="2oxoglutarate_DH_E1"/>
</dbReference>
<dbReference type="Proteomes" id="UP000005207">
    <property type="component" value="Linkage group LG7"/>
</dbReference>
<evidence type="ECO:0000256" key="9">
    <source>
        <dbReference type="ARBA" id="ARBA00022837"/>
    </source>
</evidence>
<evidence type="ECO:0000256" key="17">
    <source>
        <dbReference type="ARBA" id="ARBA00023242"/>
    </source>
</evidence>
<dbReference type="SUPFAM" id="SSF52518">
    <property type="entry name" value="Thiamin diphosphate-binding fold (THDP-binding)"/>
    <property type="match status" value="2"/>
</dbReference>
<dbReference type="Ensembl" id="ENSONIT00000014475.2">
    <property type="protein sequence ID" value="ENSONIP00000014464.2"/>
    <property type="gene ID" value="ENSONIG00000011491.2"/>
</dbReference>
<evidence type="ECO:0000256" key="10">
    <source>
        <dbReference type="ARBA" id="ARBA00022842"/>
    </source>
</evidence>
<evidence type="ECO:0000256" key="14">
    <source>
        <dbReference type="ARBA" id="ARBA00023052"/>
    </source>
</evidence>
<dbReference type="GO" id="GO:0046872">
    <property type="term" value="F:metal ion binding"/>
    <property type="evidence" value="ECO:0007669"/>
    <property type="project" value="UniProtKB-KW"/>
</dbReference>
<sequence>MSNFKLCLSFSMQSWDVFFRNASAGAPPGAAYQSPPPPSMTPERLPSAQALVGTQPSVEKLVEDHLAVHSLIRAYQVNCNHTENVLSLIIVELGFCFILVSGSDTDCIYGLAESDLDKVFRLPTTTFIGGNESALPLREIICRLERAYCQHIGVEFMFINDMEQCQWIRQKFETPGVMQCTLEEKRTLLARMIQSTRFEEFLQRKWSSEKRFGLEGCESLIPALKTIIDKSSQGGVETVIMGMPHRGRLNVLANVIRKELEQIFCQFDSKLEAADEGSGDVKYHLGMYHRRMNRVSDKYITLSLVANPSHLEAVDPVVQGKTKAEQFYCGDTEGKRVMSILLHGDAAFAGQGIVYETFHLSDLPSYTTHGTIHVVVNNQIGFTTDPRVARSSPYPTDVARVVNAPIFHVNADNPEAVMYVCKVAAEWRNTFHKDVVVDLVCYRRNGHNEVDEPMFTQPLMYKRIKKQKGVLQKFVEKLIDEGVVTTQEYEEEVASYDKICEEAYTRSKDEKILHIKHWLDSPWPGFFTLEGQPRSMTCPSTGISEQALSHIGNIAASVPVEDFAIHGGLSRILKGRANMVSQRVCDWALAEYMAFGSLLKEGIHVRLSGQDVERGTFSHRHHVLHDQNTDKRMCIPMNYISPDQAPYTVCNSSLSEYAVLGFELGFAMASPNSLVLWEAQFGDFHNTAQCIIDQFISSGQAKWVRQNGIVLLLPHGMEGMGPEHSSARPERFLQMCNDDPDKLSEDFAMHQLYDCNWIVVNCSTPANYFHVLRRQILLPFRKPLIVLTPKSLLRHPEVKSSFDDMLPSTHFKRLIPDNGHAATNPEKVKRLIFCTGKIYYELTRERKNRGMEEAIAVVRIEQLSPFPFDLVKKEADHYPNADLVWCQEEHKNHGYYDYVKPRISTTIVHTSAIADSRSPLPTSTTGHNVKDHSRQRYCLSSSVNLSITNAKTKALSANP</sequence>
<dbReference type="Pfam" id="PF02779">
    <property type="entry name" value="Transket_pyr"/>
    <property type="match status" value="1"/>
</dbReference>
<dbReference type="InterPro" id="IPR042179">
    <property type="entry name" value="KGD_C_sf"/>
</dbReference>
<dbReference type="Gene3D" id="1.10.287.1150">
    <property type="entry name" value="TPP helical domain"/>
    <property type="match status" value="1"/>
</dbReference>
<dbReference type="CDD" id="cd02016">
    <property type="entry name" value="TPP_E1_OGDC_like"/>
    <property type="match status" value="1"/>
</dbReference>
<dbReference type="InterPro" id="IPR029061">
    <property type="entry name" value="THDP-binding"/>
</dbReference>
<dbReference type="SMART" id="SM00861">
    <property type="entry name" value="Transket_pyr"/>
    <property type="match status" value="1"/>
</dbReference>
<dbReference type="GO" id="GO:0045252">
    <property type="term" value="C:oxoglutarate dehydrogenase complex"/>
    <property type="evidence" value="ECO:0007669"/>
    <property type="project" value="TreeGrafter"/>
</dbReference>
<keyword evidence="11" id="KW-0832">Ubl conjugation</keyword>
<evidence type="ECO:0000259" key="23">
    <source>
        <dbReference type="SMART" id="SM00861"/>
    </source>
</evidence>
<evidence type="ECO:0000256" key="18">
    <source>
        <dbReference type="ARBA" id="ARBA00030680"/>
    </source>
</evidence>
<evidence type="ECO:0000256" key="4">
    <source>
        <dbReference type="ARBA" id="ARBA00004173"/>
    </source>
</evidence>
<dbReference type="AlphaFoldDB" id="I3K019"/>
<evidence type="ECO:0000256" key="8">
    <source>
        <dbReference type="ARBA" id="ARBA00022723"/>
    </source>
</evidence>
<keyword evidence="7" id="KW-1017">Isopeptide bond</keyword>
<evidence type="ECO:0000256" key="6">
    <source>
        <dbReference type="ARBA" id="ARBA00012280"/>
    </source>
</evidence>
<organism evidence="24 25">
    <name type="scientific">Oreochromis niloticus</name>
    <name type="common">Nile tilapia</name>
    <name type="synonym">Tilapia nilotica</name>
    <dbReference type="NCBI Taxonomy" id="8128"/>
    <lineage>
        <taxon>Eukaryota</taxon>
        <taxon>Metazoa</taxon>
        <taxon>Chordata</taxon>
        <taxon>Craniata</taxon>
        <taxon>Vertebrata</taxon>
        <taxon>Euteleostomi</taxon>
        <taxon>Actinopterygii</taxon>
        <taxon>Neopterygii</taxon>
        <taxon>Teleostei</taxon>
        <taxon>Neoteleostei</taxon>
        <taxon>Acanthomorphata</taxon>
        <taxon>Ovalentaria</taxon>
        <taxon>Cichlomorphae</taxon>
        <taxon>Cichliformes</taxon>
        <taxon>Cichlidae</taxon>
        <taxon>African cichlids</taxon>
        <taxon>Pseudocrenilabrinae</taxon>
        <taxon>Oreochromini</taxon>
        <taxon>Oreochromis</taxon>
    </lineage>
</organism>
<evidence type="ECO:0000256" key="20">
    <source>
        <dbReference type="ARBA" id="ARBA00041946"/>
    </source>
</evidence>
<dbReference type="PANTHER" id="PTHR23152:SF7">
    <property type="entry name" value="2-OXOGLUTARATE DEHYDROGENASE COMPLEX COMPONENT E1"/>
    <property type="match status" value="1"/>
</dbReference>
<dbReference type="FunFam" id="3.40.50.12470:FF:000007">
    <property type="entry name" value="2-oxoglutarate dehydrogenase e1 mitochondrial"/>
    <property type="match status" value="1"/>
</dbReference>
<keyword evidence="8" id="KW-0479">Metal-binding</keyword>
<keyword evidence="15" id="KW-0496">Mitochondrion</keyword>
<comment type="cofactor">
    <cofactor evidence="1">
        <name>Mg(2+)</name>
        <dbReference type="ChEBI" id="CHEBI:18420"/>
    </cofactor>
</comment>
<dbReference type="PANTHER" id="PTHR23152">
    <property type="entry name" value="2-OXOGLUTARATE DEHYDROGENASE"/>
    <property type="match status" value="1"/>
</dbReference>
<dbReference type="EC" id="1.2.4.2" evidence="6"/>
<keyword evidence="17" id="KW-0539">Nucleus</keyword>
<dbReference type="Gene3D" id="3.40.50.970">
    <property type="match status" value="1"/>
</dbReference>
<evidence type="ECO:0000256" key="5">
    <source>
        <dbReference type="ARBA" id="ARBA00006936"/>
    </source>
</evidence>
<comment type="similarity">
    <text evidence="5">Belongs to the alpha-ketoglutarate dehydrogenase family.</text>
</comment>
<protein>
    <recommendedName>
        <fullName evidence="19">2-oxoglutarate dehydrogenase complex component E1</fullName>
        <ecNumber evidence="6">1.2.4.2</ecNumber>
    </recommendedName>
    <alternativeName>
        <fullName evidence="20">2-oxoglutarate dehydrogenase, mitochondrial</fullName>
    </alternativeName>
    <alternativeName>
        <fullName evidence="18">Alpha-ketoglutarate dehydrogenase</fullName>
    </alternativeName>
    <alternativeName>
        <fullName evidence="21">Thiamine diphosphate (ThDP)-dependent 2-oxoglutarate dehydrogenase</fullName>
    </alternativeName>
</protein>
<evidence type="ECO:0000256" key="7">
    <source>
        <dbReference type="ARBA" id="ARBA00022499"/>
    </source>
</evidence>
<reference evidence="24" key="2">
    <citation type="submission" date="2025-08" db="UniProtKB">
        <authorList>
            <consortium name="Ensembl"/>
        </authorList>
    </citation>
    <scope>IDENTIFICATION</scope>
</reference>
<dbReference type="Gene3D" id="3.40.50.11610">
    <property type="entry name" value="Multifunctional 2-oxoglutarate metabolism enzyme, C-terminal domain"/>
    <property type="match status" value="1"/>
</dbReference>
<keyword evidence="14" id="KW-0786">Thiamine pyrophosphate</keyword>
<dbReference type="InterPro" id="IPR001017">
    <property type="entry name" value="DH_E1"/>
</dbReference>
<comment type="subcellular location">
    <subcellularLocation>
        <location evidence="4">Mitochondrion</location>
    </subcellularLocation>
    <subcellularLocation>
        <location evidence="3">Nucleus</location>
    </subcellularLocation>
</comment>
<feature type="domain" description="Transketolase-like pyrimidine-binding" evidence="23">
    <location>
        <begin position="585"/>
        <end position="795"/>
    </location>
</feature>
<dbReference type="InParanoid" id="I3K019"/>
<dbReference type="GO" id="GO:0006099">
    <property type="term" value="P:tricarboxylic acid cycle"/>
    <property type="evidence" value="ECO:0007669"/>
    <property type="project" value="TreeGrafter"/>
</dbReference>
<keyword evidence="12" id="KW-0809">Transit peptide</keyword>
<dbReference type="NCBIfam" id="NF008907">
    <property type="entry name" value="PRK12270.1"/>
    <property type="match status" value="1"/>
</dbReference>
<gene>
    <name evidence="24" type="primary">ogdhb</name>
</gene>
<dbReference type="InterPro" id="IPR005475">
    <property type="entry name" value="Transketolase-like_Pyr-bd"/>
</dbReference>
<evidence type="ECO:0000256" key="16">
    <source>
        <dbReference type="ARBA" id="ARBA00023152"/>
    </source>
</evidence>
<dbReference type="PIRSF" id="PIRSF000157">
    <property type="entry name" value="Oxoglu_dh_E1"/>
    <property type="match status" value="1"/>
</dbReference>
<dbReference type="OMA" id="SENEFAM"/>
<evidence type="ECO:0000256" key="22">
    <source>
        <dbReference type="ARBA" id="ARBA00051042"/>
    </source>
</evidence>
<accession>I3K019</accession>
<reference evidence="25" key="1">
    <citation type="submission" date="2012-01" db="EMBL/GenBank/DDBJ databases">
        <title>The Genome Sequence of Oreochromis niloticus (Nile Tilapia).</title>
        <authorList>
            <consortium name="Broad Institute Genome Assembly Team"/>
            <consortium name="Broad Institute Sequencing Platform"/>
            <person name="Di Palma F."/>
            <person name="Johnson J."/>
            <person name="Lander E.S."/>
            <person name="Lindblad-Toh K."/>
        </authorList>
    </citation>
    <scope>NUCLEOTIDE SEQUENCE [LARGE SCALE GENOMIC DNA]</scope>
</reference>
<dbReference type="GO" id="GO:0004591">
    <property type="term" value="F:oxoglutarate dehydrogenase (succinyl-transferring) activity"/>
    <property type="evidence" value="ECO:0007669"/>
    <property type="project" value="UniProtKB-EC"/>
</dbReference>
<evidence type="ECO:0000313" key="25">
    <source>
        <dbReference type="Proteomes" id="UP000005207"/>
    </source>
</evidence>
<dbReference type="GO" id="GO:0005739">
    <property type="term" value="C:mitochondrion"/>
    <property type="evidence" value="ECO:0007669"/>
    <property type="project" value="UniProtKB-SubCell"/>
</dbReference>
<name>I3K019_ORENI</name>
<keyword evidence="13" id="KW-0560">Oxidoreductase</keyword>
<evidence type="ECO:0000256" key="15">
    <source>
        <dbReference type="ARBA" id="ARBA00023128"/>
    </source>
</evidence>
<evidence type="ECO:0000256" key="11">
    <source>
        <dbReference type="ARBA" id="ARBA00022843"/>
    </source>
</evidence>
<dbReference type="Pfam" id="PF00676">
    <property type="entry name" value="E1_dh"/>
    <property type="match status" value="1"/>
</dbReference>
<keyword evidence="9" id="KW-0106">Calcium</keyword>
<evidence type="ECO:0000256" key="19">
    <source>
        <dbReference type="ARBA" id="ARBA00040429"/>
    </source>
</evidence>
<reference evidence="24" key="3">
    <citation type="submission" date="2025-09" db="UniProtKB">
        <authorList>
            <consortium name="Ensembl"/>
        </authorList>
    </citation>
    <scope>IDENTIFICATION</scope>
</reference>
<dbReference type="GO" id="GO:0005634">
    <property type="term" value="C:nucleus"/>
    <property type="evidence" value="ECO:0007669"/>
    <property type="project" value="UniProtKB-SubCell"/>
</dbReference>